<accession>A0A7S8E7Z0</accession>
<keyword evidence="2" id="KW-0677">Repeat</keyword>
<evidence type="ECO:0008006" key="6">
    <source>
        <dbReference type="Google" id="ProtNLM"/>
    </source>
</evidence>
<evidence type="ECO:0000256" key="3">
    <source>
        <dbReference type="PROSITE-ProRule" id="PRU00221"/>
    </source>
</evidence>
<reference evidence="4 5" key="1">
    <citation type="submission" date="2020-02" db="EMBL/GenBank/DDBJ databases">
        <authorList>
            <person name="Zheng R.K."/>
            <person name="Sun C.M."/>
        </authorList>
    </citation>
    <scope>NUCLEOTIDE SEQUENCE [LARGE SCALE GENOMIC DNA]</scope>
    <source>
        <strain evidence="5">rifampicinis</strain>
    </source>
</reference>
<dbReference type="InterPro" id="IPR001680">
    <property type="entry name" value="WD40_rpt"/>
</dbReference>
<dbReference type="EMBL" id="CP062983">
    <property type="protein sequence ID" value="QPC82053.1"/>
    <property type="molecule type" value="Genomic_DNA"/>
</dbReference>
<dbReference type="PANTHER" id="PTHR19848:SF8">
    <property type="entry name" value="F-BOX AND WD REPEAT DOMAIN CONTAINING 7"/>
    <property type="match status" value="1"/>
</dbReference>
<evidence type="ECO:0000313" key="4">
    <source>
        <dbReference type="EMBL" id="QPC82053.1"/>
    </source>
</evidence>
<dbReference type="Gene3D" id="2.130.10.10">
    <property type="entry name" value="YVTN repeat-like/Quinoprotein amine dehydrogenase"/>
    <property type="match status" value="2"/>
</dbReference>
<dbReference type="Pfam" id="PF00400">
    <property type="entry name" value="WD40"/>
    <property type="match status" value="1"/>
</dbReference>
<dbReference type="Proteomes" id="UP000594468">
    <property type="component" value="Chromosome"/>
</dbReference>
<feature type="repeat" description="WD" evidence="3">
    <location>
        <begin position="262"/>
        <end position="296"/>
    </location>
</feature>
<proteinExistence type="predicted"/>
<evidence type="ECO:0000313" key="5">
    <source>
        <dbReference type="Proteomes" id="UP000594468"/>
    </source>
</evidence>
<dbReference type="RefSeq" id="WP_195170122.1">
    <property type="nucleotide sequence ID" value="NZ_CP062983.1"/>
</dbReference>
<dbReference type="AlphaFoldDB" id="A0A7S8E7Z0"/>
<keyword evidence="5" id="KW-1185">Reference proteome</keyword>
<name>A0A7S8E7Z0_9CHLR</name>
<dbReference type="SUPFAM" id="SSF50978">
    <property type="entry name" value="WD40 repeat-like"/>
    <property type="match status" value="1"/>
</dbReference>
<dbReference type="InterPro" id="IPR015943">
    <property type="entry name" value="WD40/YVTN_repeat-like_dom_sf"/>
</dbReference>
<dbReference type="PROSITE" id="PS50082">
    <property type="entry name" value="WD_REPEATS_2"/>
    <property type="match status" value="2"/>
</dbReference>
<evidence type="ECO:0000256" key="2">
    <source>
        <dbReference type="ARBA" id="ARBA00022737"/>
    </source>
</evidence>
<dbReference type="PANTHER" id="PTHR19848">
    <property type="entry name" value="WD40 REPEAT PROTEIN"/>
    <property type="match status" value="1"/>
</dbReference>
<dbReference type="PROSITE" id="PS00678">
    <property type="entry name" value="WD_REPEATS_1"/>
    <property type="match status" value="1"/>
</dbReference>
<dbReference type="InterPro" id="IPR019775">
    <property type="entry name" value="WD40_repeat_CS"/>
</dbReference>
<dbReference type="InterPro" id="IPR036322">
    <property type="entry name" value="WD40_repeat_dom_sf"/>
</dbReference>
<sequence length="422" mass="45890">MQKARIVTWTIILSFTLSLMPFYTNLTLAQESTDTIYSIDISPDGTKYAVSQGDSECIAETSTNRISIIDSDSLYDVIELSGLICPSTAVWSHDGTRIVSTSADGYVRIWDVSSGTEIATGLSLSESGTGNLSWRSDDSQIAGITWGNYFYAVYDALDGTRSEVGVEQPLTSLQWHPTNPDIIASGDANGNVQIRRPDSSVLSDFHVTTKPILLLNWSPDGTKILFVSGDSVDANQEIIVIDVSTGTIQNRIDIPDQQYGLVYDMSWSNDSNIFSSIGTKGYVSVWDAETGNLIDEIVDGAQYFKAIVVRNIGINQYEIVFGGARFDMSDAVIETQIVSTIEILPLLISSQCSPRPQTERVWQVSNTNDMAIDFTWEVVQTSETGTGSVPAGTTENPGVVTFETQTVSGSPGTVRIFVNGNQ</sequence>
<dbReference type="KEGG" id="pmet:G4Y79_20565"/>
<feature type="repeat" description="WD" evidence="3">
    <location>
        <begin position="91"/>
        <end position="120"/>
    </location>
</feature>
<organism evidence="4 5">
    <name type="scientific">Phototrophicus methaneseepsis</name>
    <dbReference type="NCBI Taxonomy" id="2710758"/>
    <lineage>
        <taxon>Bacteria</taxon>
        <taxon>Bacillati</taxon>
        <taxon>Chloroflexota</taxon>
        <taxon>Candidatus Thermofontia</taxon>
        <taxon>Phototrophicales</taxon>
        <taxon>Phototrophicaceae</taxon>
        <taxon>Phototrophicus</taxon>
    </lineage>
</organism>
<gene>
    <name evidence="4" type="ORF">G4Y79_20565</name>
</gene>
<keyword evidence="1 3" id="KW-0853">WD repeat</keyword>
<protein>
    <recommendedName>
        <fullName evidence="6">WD40 repeat domain-containing protein</fullName>
    </recommendedName>
</protein>
<dbReference type="SMART" id="SM00320">
    <property type="entry name" value="WD40"/>
    <property type="match status" value="4"/>
</dbReference>
<evidence type="ECO:0000256" key="1">
    <source>
        <dbReference type="ARBA" id="ARBA00022574"/>
    </source>
</evidence>